<accession>A0A396JTV5</accession>
<evidence type="ECO:0000313" key="2">
    <source>
        <dbReference type="Proteomes" id="UP000265566"/>
    </source>
</evidence>
<dbReference type="EMBL" id="PSQE01000001">
    <property type="protein sequence ID" value="RHN80972.1"/>
    <property type="molecule type" value="Genomic_DNA"/>
</dbReference>
<sequence>MWWWCVESCSPHHRRTLSCVLCVCRGCCRRLMAFSCFSGCYSKGLERRRTVLAAAVNHAPSVLLCGVGRRCCVVRLGLLFLFRVSFVEWGSCLFRASFGYCSFFMVVQASVRFPNLPFVVGLWSVAFLRSAKGRAVVVDPVSG</sequence>
<gene>
    <name evidence="1" type="ORF">MtrunA17_Chr1g0194011</name>
</gene>
<dbReference type="Proteomes" id="UP000265566">
    <property type="component" value="Chromosome 1"/>
</dbReference>
<comment type="caution">
    <text evidence="1">The sequence shown here is derived from an EMBL/GenBank/DDBJ whole genome shotgun (WGS) entry which is preliminary data.</text>
</comment>
<dbReference type="Gramene" id="rna4959">
    <property type="protein sequence ID" value="RHN80972.1"/>
    <property type="gene ID" value="gene4959"/>
</dbReference>
<name>A0A396JTV5_MEDTR</name>
<dbReference type="AlphaFoldDB" id="A0A396JTV5"/>
<proteinExistence type="predicted"/>
<organism evidence="1 2">
    <name type="scientific">Medicago truncatula</name>
    <name type="common">Barrel medic</name>
    <name type="synonym">Medicago tribuloides</name>
    <dbReference type="NCBI Taxonomy" id="3880"/>
    <lineage>
        <taxon>Eukaryota</taxon>
        <taxon>Viridiplantae</taxon>
        <taxon>Streptophyta</taxon>
        <taxon>Embryophyta</taxon>
        <taxon>Tracheophyta</taxon>
        <taxon>Spermatophyta</taxon>
        <taxon>Magnoliopsida</taxon>
        <taxon>eudicotyledons</taxon>
        <taxon>Gunneridae</taxon>
        <taxon>Pentapetalae</taxon>
        <taxon>rosids</taxon>
        <taxon>fabids</taxon>
        <taxon>Fabales</taxon>
        <taxon>Fabaceae</taxon>
        <taxon>Papilionoideae</taxon>
        <taxon>50 kb inversion clade</taxon>
        <taxon>NPAAA clade</taxon>
        <taxon>Hologalegina</taxon>
        <taxon>IRL clade</taxon>
        <taxon>Trifolieae</taxon>
        <taxon>Medicago</taxon>
    </lineage>
</organism>
<reference evidence="2" key="1">
    <citation type="journal article" date="2018" name="Nat. Plants">
        <title>Whole-genome landscape of Medicago truncatula symbiotic genes.</title>
        <authorList>
            <person name="Pecrix Y."/>
            <person name="Staton S.E."/>
            <person name="Sallet E."/>
            <person name="Lelandais-Briere C."/>
            <person name="Moreau S."/>
            <person name="Carrere S."/>
            <person name="Blein T."/>
            <person name="Jardinaud M.F."/>
            <person name="Latrasse D."/>
            <person name="Zouine M."/>
            <person name="Zahm M."/>
            <person name="Kreplak J."/>
            <person name="Mayjonade B."/>
            <person name="Satge C."/>
            <person name="Perez M."/>
            <person name="Cauet S."/>
            <person name="Marande W."/>
            <person name="Chantry-Darmon C."/>
            <person name="Lopez-Roques C."/>
            <person name="Bouchez O."/>
            <person name="Berard A."/>
            <person name="Debelle F."/>
            <person name="Munos S."/>
            <person name="Bendahmane A."/>
            <person name="Berges H."/>
            <person name="Niebel A."/>
            <person name="Buitink J."/>
            <person name="Frugier F."/>
            <person name="Benhamed M."/>
            <person name="Crespi M."/>
            <person name="Gouzy J."/>
            <person name="Gamas P."/>
        </authorList>
    </citation>
    <scope>NUCLEOTIDE SEQUENCE [LARGE SCALE GENOMIC DNA]</scope>
    <source>
        <strain evidence="2">cv. Jemalong A17</strain>
    </source>
</reference>
<evidence type="ECO:0000313" key="1">
    <source>
        <dbReference type="EMBL" id="RHN80972.1"/>
    </source>
</evidence>
<protein>
    <submittedName>
        <fullName evidence="1">Uncharacterized protein</fullName>
    </submittedName>
</protein>